<dbReference type="PROSITE" id="PS50206">
    <property type="entry name" value="RHODANESE_3"/>
    <property type="match status" value="1"/>
</dbReference>
<dbReference type="RefSeq" id="WP_037938437.1">
    <property type="nucleotide sequence ID" value="NZ_JBFADL010000041.1"/>
</dbReference>
<dbReference type="Pfam" id="PF00581">
    <property type="entry name" value="Rhodanese"/>
    <property type="match status" value="1"/>
</dbReference>
<protein>
    <submittedName>
        <fullName evidence="2">Sulfurtransferase</fullName>
    </submittedName>
</protein>
<reference evidence="2 3" key="1">
    <citation type="submission" date="2014-02" db="EMBL/GenBank/DDBJ databases">
        <title>The genome announcement of Streptomyces toyocaensis NRRL15009.</title>
        <authorList>
            <person name="Hong H.-J."/>
            <person name="Kwun M.J."/>
        </authorList>
    </citation>
    <scope>NUCLEOTIDE SEQUENCE [LARGE SCALE GENOMIC DNA]</scope>
    <source>
        <strain evidence="2 3">NRRL 15009</strain>
    </source>
</reference>
<dbReference type="InterPro" id="IPR050229">
    <property type="entry name" value="GlpE_sulfurtransferase"/>
</dbReference>
<proteinExistence type="predicted"/>
<dbReference type="Gene3D" id="3.40.250.10">
    <property type="entry name" value="Rhodanese-like domain"/>
    <property type="match status" value="1"/>
</dbReference>
<organism evidence="2 3">
    <name type="scientific">Streptomyces toyocaensis</name>
    <dbReference type="NCBI Taxonomy" id="55952"/>
    <lineage>
        <taxon>Bacteria</taxon>
        <taxon>Bacillati</taxon>
        <taxon>Actinomycetota</taxon>
        <taxon>Actinomycetes</taxon>
        <taxon>Kitasatosporales</taxon>
        <taxon>Streptomycetaceae</taxon>
        <taxon>Streptomyces</taxon>
    </lineage>
</organism>
<feature type="domain" description="Rhodanese" evidence="1">
    <location>
        <begin position="28"/>
        <end position="117"/>
    </location>
</feature>
<dbReference type="SMART" id="SM00450">
    <property type="entry name" value="RHOD"/>
    <property type="match status" value="1"/>
</dbReference>
<name>A0A081XLA1_STRTO</name>
<dbReference type="EMBL" id="JFCB01000028">
    <property type="protein sequence ID" value="KES04324.1"/>
    <property type="molecule type" value="Genomic_DNA"/>
</dbReference>
<dbReference type="Proteomes" id="UP000028341">
    <property type="component" value="Unassembled WGS sequence"/>
</dbReference>
<dbReference type="SUPFAM" id="SSF52821">
    <property type="entry name" value="Rhodanese/Cell cycle control phosphatase"/>
    <property type="match status" value="1"/>
</dbReference>
<keyword evidence="2" id="KW-0808">Transferase</keyword>
<dbReference type="PANTHER" id="PTHR43031">
    <property type="entry name" value="FAD-DEPENDENT OXIDOREDUCTASE"/>
    <property type="match status" value="1"/>
</dbReference>
<comment type="caution">
    <text evidence="2">The sequence shown here is derived from an EMBL/GenBank/DDBJ whole genome shotgun (WGS) entry which is preliminary data.</text>
</comment>
<gene>
    <name evidence="2" type="ORF">BU52_26300</name>
</gene>
<keyword evidence="3" id="KW-1185">Reference proteome</keyword>
<accession>A0A081XLA1</accession>
<evidence type="ECO:0000313" key="3">
    <source>
        <dbReference type="Proteomes" id="UP000028341"/>
    </source>
</evidence>
<dbReference type="InterPro" id="IPR036873">
    <property type="entry name" value="Rhodanese-like_dom_sf"/>
</dbReference>
<dbReference type="GO" id="GO:0016740">
    <property type="term" value="F:transferase activity"/>
    <property type="evidence" value="ECO:0007669"/>
    <property type="project" value="UniProtKB-KW"/>
</dbReference>
<dbReference type="AlphaFoldDB" id="A0A081XLA1"/>
<dbReference type="PANTHER" id="PTHR43031:SF1">
    <property type="entry name" value="PYRIDINE NUCLEOTIDE-DISULPHIDE OXIDOREDUCTASE"/>
    <property type="match status" value="1"/>
</dbReference>
<dbReference type="OrthoDB" id="9800872at2"/>
<evidence type="ECO:0000313" key="2">
    <source>
        <dbReference type="EMBL" id="KES04324.1"/>
    </source>
</evidence>
<dbReference type="eggNOG" id="COG0607">
    <property type="taxonomic scope" value="Bacteria"/>
</dbReference>
<sequence length="126" mass="12426">MTVGRSPGGPGRVSVRQAAALTGHGAATRADALLLDVREPWEWQAGHAPGAVHLPLSALAAGAGLPAGAQARPLVVICRSGDRSRLAVELLAVRGADAVDVAGGMEEWAGAGLPVVNAQGGVGSVA</sequence>
<dbReference type="STRING" id="55952.BU52_26300"/>
<evidence type="ECO:0000259" key="1">
    <source>
        <dbReference type="PROSITE" id="PS50206"/>
    </source>
</evidence>
<dbReference type="CDD" id="cd00158">
    <property type="entry name" value="RHOD"/>
    <property type="match status" value="1"/>
</dbReference>
<dbReference type="InterPro" id="IPR001763">
    <property type="entry name" value="Rhodanese-like_dom"/>
</dbReference>